<dbReference type="GO" id="GO:0005524">
    <property type="term" value="F:ATP binding"/>
    <property type="evidence" value="ECO:0007669"/>
    <property type="project" value="UniProtKB-KW"/>
</dbReference>
<dbReference type="PANTHER" id="PTHR43581:SF2">
    <property type="entry name" value="EXCINUCLEASE ATPASE SUBUNIT"/>
    <property type="match status" value="1"/>
</dbReference>
<name>A0ABQ3GLP4_9GAMM</name>
<dbReference type="Gene3D" id="3.40.50.300">
    <property type="entry name" value="P-loop containing nucleotide triphosphate hydrolases"/>
    <property type="match status" value="2"/>
</dbReference>
<reference evidence="3" key="1">
    <citation type="journal article" date="2019" name="Int. J. Syst. Evol. Microbiol.">
        <title>The Global Catalogue of Microorganisms (GCM) 10K type strain sequencing project: providing services to taxonomists for standard genome sequencing and annotation.</title>
        <authorList>
            <consortium name="The Broad Institute Genomics Platform"/>
            <consortium name="The Broad Institute Genome Sequencing Center for Infectious Disease"/>
            <person name="Wu L."/>
            <person name="Ma J."/>
        </authorList>
    </citation>
    <scope>NUCLEOTIDE SEQUENCE [LARGE SCALE GENOMIC DNA]</scope>
    <source>
        <strain evidence="3">KCTC 42280</strain>
    </source>
</reference>
<dbReference type="InterPro" id="IPR027417">
    <property type="entry name" value="P-loop_NTPase"/>
</dbReference>
<evidence type="ECO:0000259" key="1">
    <source>
        <dbReference type="Pfam" id="PF13175"/>
    </source>
</evidence>
<sequence length="454" mass="53140">MFNKLENIIKSFEIKGLYSERNVRIDFEDNIKIIVAENGYGKTTILNVLYTVLSGNLNKLQEVDFKSIHITFFDDEKVSIRKSNLSYFLLVSKYGIKESNLHGFISDKYLKNDVYSENKKSESDLNVLRKQLLKYNDIIKNKILEGDIYENEVFLKKIENNYFKNKGLSVSEIRDSMDRIKIKFPYKIVYLPTYRRVEHNLKEISGNDFDKIDSDNLIKFGMEDVNKIFKDITDEIITSSIEWFSKVNGQMLSQLVTGIKINRKIISSIENPEAIRIVLDRIGDNIKEDSKQEILRLVESKEIFQGHDQLIYFISNLVEVYQKQRSNDKAIQDFSEVCNKYLVDKKIHYNESKVTISIVRRKNKREVNIENLSSGEKQIISLFARLYLKKENNLAIFYDEPELSLSMEWQKKLLPDIINSGKCAFMFVTTHSPFIFENELISNTVDLGTYIEEL</sequence>
<dbReference type="InterPro" id="IPR041685">
    <property type="entry name" value="AAA_GajA/Old/RecF-like"/>
</dbReference>
<keyword evidence="3" id="KW-1185">Reference proteome</keyword>
<dbReference type="InterPro" id="IPR051396">
    <property type="entry name" value="Bact_Antivir_Def_Nuclease"/>
</dbReference>
<keyword evidence="2" id="KW-0067">ATP-binding</keyword>
<protein>
    <submittedName>
        <fullName evidence="2">ATP-binding protein</fullName>
    </submittedName>
</protein>
<dbReference type="Proteomes" id="UP000610203">
    <property type="component" value="Unassembled WGS sequence"/>
</dbReference>
<accession>A0ABQ3GLP4</accession>
<evidence type="ECO:0000313" key="2">
    <source>
        <dbReference type="EMBL" id="GHD25566.1"/>
    </source>
</evidence>
<dbReference type="Pfam" id="PF13175">
    <property type="entry name" value="AAA_15"/>
    <property type="match status" value="1"/>
</dbReference>
<organism evidence="2 3">
    <name type="scientific">Psychrobacter glaciei</name>
    <dbReference type="NCBI Taxonomy" id="619771"/>
    <lineage>
        <taxon>Bacteria</taxon>
        <taxon>Pseudomonadati</taxon>
        <taxon>Pseudomonadota</taxon>
        <taxon>Gammaproteobacteria</taxon>
        <taxon>Moraxellales</taxon>
        <taxon>Moraxellaceae</taxon>
        <taxon>Psychrobacter</taxon>
    </lineage>
</organism>
<dbReference type="EMBL" id="BMZR01000001">
    <property type="protein sequence ID" value="GHD25566.1"/>
    <property type="molecule type" value="Genomic_DNA"/>
</dbReference>
<evidence type="ECO:0000313" key="3">
    <source>
        <dbReference type="Proteomes" id="UP000610203"/>
    </source>
</evidence>
<keyword evidence="2" id="KW-0547">Nucleotide-binding</keyword>
<feature type="domain" description="Endonuclease GajA/Old nuclease/RecF-like AAA" evidence="1">
    <location>
        <begin position="9"/>
        <end position="435"/>
    </location>
</feature>
<dbReference type="RefSeq" id="WP_201574390.1">
    <property type="nucleotide sequence ID" value="NZ_BMZR01000001.1"/>
</dbReference>
<dbReference type="SUPFAM" id="SSF52540">
    <property type="entry name" value="P-loop containing nucleoside triphosphate hydrolases"/>
    <property type="match status" value="1"/>
</dbReference>
<gene>
    <name evidence="2" type="ORF">GCM10016272_01530</name>
</gene>
<proteinExistence type="predicted"/>
<comment type="caution">
    <text evidence="2">The sequence shown here is derived from an EMBL/GenBank/DDBJ whole genome shotgun (WGS) entry which is preliminary data.</text>
</comment>
<dbReference type="PANTHER" id="PTHR43581">
    <property type="entry name" value="ATP/GTP PHOSPHATASE"/>
    <property type="match status" value="1"/>
</dbReference>